<dbReference type="Pfam" id="PF00207">
    <property type="entry name" value="A2M"/>
    <property type="match status" value="1"/>
</dbReference>
<evidence type="ECO:0000313" key="5">
    <source>
        <dbReference type="Proteomes" id="UP001156666"/>
    </source>
</evidence>
<evidence type="ECO:0000259" key="3">
    <source>
        <dbReference type="SMART" id="SM01360"/>
    </source>
</evidence>
<accession>A0AA37SR28</accession>
<dbReference type="InterPro" id="IPR002890">
    <property type="entry name" value="MG2"/>
</dbReference>
<feature type="domain" description="Alpha-2-macroglobulin" evidence="3">
    <location>
        <begin position="1170"/>
        <end position="1259"/>
    </location>
</feature>
<evidence type="ECO:0000313" key="4">
    <source>
        <dbReference type="EMBL" id="GLR18422.1"/>
    </source>
</evidence>
<feature type="compositionally biased region" description="Pro residues" evidence="2">
    <location>
        <begin position="1145"/>
        <end position="1159"/>
    </location>
</feature>
<sequence length="1905" mass="218959">MKKLWLASILMLGLCTCQTQKDLNTEIKGSYSSQWENINELIKKGFPEKAITSLDDLIVEARENKDPIVATQAILKKINLKNLVQEDFMANQMAYLKSELDNTKDDVSQAFLNYTIAIIYNNYWESNQNVIPEEMSGDDDMSGKQYYDTIAFHFDQILTDEIKNLSIKDVQSFFNEGNYDPSVKLWDFFMLEKIKLWKSNPYIKYLGEEEQRSYVQNLYDVLINKLKKNKQTKLQLLTEIEKNQFFNLDIAPLYAKYGDTYQYILDYHTGKELSNQANQSDDKKEKSDLLQESYAKFESVLNSGDDVFVNNAKVQIEQIEKINLQVSVEQIVMSELKSLAYISYKNLDKVYVKIYQLSEKDMIEERREKGFPYKNRTVVYEKEILLSAAQYKYVEQSSEIEIPALQPGFYGIVVNTEMEFKIADKNPLYTSNFLATNIGLNSFFDAKTNKVVLQCINRMTGEVLNGANFKILDRQYNRGQGQQMVTVHEGKGNPDFKYDSNPSKNYFPYVKYGDHFFMERNGFYTSQNRLSNQLMTNLLTDRGIYRPGQEIHFQGILYRIDEQRVPSIHPNQKLTIQVNDNFGNKVMEETLTTDEYGAYDGVFNIPDQQQNGSLNFRFKVNNQMVSSYTSIKVEEYKRPKYEVSFEDVNQELALDKNIRVEAKAISFTGVPISDAKVVYKVHRSTWIPYFYRGFGSHFPPRSSENTLIKSGEVKTNEAGEIAFDFFAERSLTHPNLKSFNYTVEIDVIDNTGETKSVSKNISISEQSVFIKFAEDTKRDEYFISTVNAEDKLINAKVDLTIYKKEDTRFKVDRYWGFPDTTMVSPIDFPAFSFTEDDKMYTSKVYEASIDVRDTAFLDLNKLLGAGNYKVEIKSDGANDFESKIEINNFESGEFGINEVFYIDNTASSYAPGEEVEIKLGSAIPALRIHVQKYKNSNLVEEFWTTLDPTFSISNMVTDSDYGGYSYLFKAYYMNRYFEKSLNVNVPWNHKRLYIKPKTIRYVTEPGAPEKWTFVVTDENGDPVKSRLLSSMYDASLDEFQPFSWNWNLFPTYHGVPYTRNYGYGNQFLYTSNYSWNRINGNILPVPYAPSYLFSPITWSQFGVEYKSMPRMSRKQGMVGNVNGEEMEGAPMAEAAMMSDADNSIAPPPPSPSPTEPTTPPAVRTNLAELVFFYPDLTTNEDGEVTIEFNNNEALTKWKLQNFAYTKDLKYGFSSEEIVTKKELMIQANQPRFLRVGDKISLSAKLINLAENAQSVNAKLAIYDEQTKKEITINGAKNPIKLDKDGQEEIFWEVEVPDGVQLVKLVYSVSGEKHEDAEQHIVPVMPKDIYLIDSETILLDANSSGGINLSALFDKTKRTSALTIETTGSPAWYAVRTLPYLMENDEENSEAVFNRYFANALALKILNENPLIEAYYKKWKAENALKSTLTLNESLKNIDLSQTPWIKDALSEEETMHKMANLFDRAKVEMELKSTLAKLKSMQLGDGGFPWYQGGRANYYMSQYILEGFLKMEELGLGDQDINLKSRLFNYCANMVIKMSYDGKDHVPSNLIRNVWINEMMTEKTSGAYLRKVNMVKKILEEKWFEYGIQDQVYIAKIFKKEKPELMKEIASSLLEKSFYKEQLGRFWNSNPNGIYSSWDISLQASLISLFNSIGGYDDEVDEMKFWLIANKRTNSWDSNIATSSAVYALTLGKSSAFAAGKAIVTSIDGKVVKGEETSGINYEKIAYSDRREIGEMKEVEFENSNDNKAWANVHHQFFQDYNDVERTDNAFLDIKKEIYKIGLKDELVNVENHTLQLGDRIKVRLTINSDRPMEFVHVSDDRPAGCEPVDLSSGYSWNNRLSYYKSIKDLGTHFFIDQIAKGKYVIEYEMYINNLGAFNSGVAEIQNVYAPEFNDYSKSVRINVE</sequence>
<feature type="region of interest" description="Disordered" evidence="2">
    <location>
        <begin position="1140"/>
        <end position="1160"/>
    </location>
</feature>
<dbReference type="PANTHER" id="PTHR40094">
    <property type="entry name" value="ALPHA-2-MACROGLOBULIN HOMOLOG"/>
    <property type="match status" value="1"/>
</dbReference>
<proteinExistence type="inferred from homology"/>
<dbReference type="Gene3D" id="2.60.40.1930">
    <property type="match status" value="1"/>
</dbReference>
<gene>
    <name evidence="4" type="ORF">GCM10007940_30380</name>
</gene>
<dbReference type="InterPro" id="IPR001599">
    <property type="entry name" value="Macroglobln_a2"/>
</dbReference>
<dbReference type="InterPro" id="IPR051802">
    <property type="entry name" value="YfhM-like"/>
</dbReference>
<dbReference type="PANTHER" id="PTHR40094:SF1">
    <property type="entry name" value="UBIQUITIN DOMAIN-CONTAINING PROTEIN"/>
    <property type="match status" value="1"/>
</dbReference>
<dbReference type="SMART" id="SM01360">
    <property type="entry name" value="A2M"/>
    <property type="match status" value="1"/>
</dbReference>
<protein>
    <submittedName>
        <fullName evidence="4">Alpha-2-macroglobulin</fullName>
    </submittedName>
</protein>
<reference evidence="4" key="2">
    <citation type="submission" date="2023-01" db="EMBL/GenBank/DDBJ databases">
        <title>Draft genome sequence of Portibacter lacus strain NBRC 108769.</title>
        <authorList>
            <person name="Sun Q."/>
            <person name="Mori K."/>
        </authorList>
    </citation>
    <scope>NUCLEOTIDE SEQUENCE</scope>
    <source>
        <strain evidence="4">NBRC 108769</strain>
    </source>
</reference>
<dbReference type="Gene3D" id="1.50.10.20">
    <property type="match status" value="1"/>
</dbReference>
<dbReference type="SUPFAM" id="SSF48239">
    <property type="entry name" value="Terpenoid cyclases/Protein prenyltransferases"/>
    <property type="match status" value="1"/>
</dbReference>
<dbReference type="Pfam" id="PF17973">
    <property type="entry name" value="bMG10"/>
    <property type="match status" value="1"/>
</dbReference>
<organism evidence="4 5">
    <name type="scientific">Portibacter lacus</name>
    <dbReference type="NCBI Taxonomy" id="1099794"/>
    <lineage>
        <taxon>Bacteria</taxon>
        <taxon>Pseudomonadati</taxon>
        <taxon>Bacteroidota</taxon>
        <taxon>Saprospiria</taxon>
        <taxon>Saprospirales</taxon>
        <taxon>Haliscomenobacteraceae</taxon>
        <taxon>Portibacter</taxon>
    </lineage>
</organism>
<evidence type="ECO:0000256" key="2">
    <source>
        <dbReference type="SAM" id="MobiDB-lite"/>
    </source>
</evidence>
<keyword evidence="5" id="KW-1185">Reference proteome</keyword>
<name>A0AA37SR28_9BACT</name>
<dbReference type="InterPro" id="IPR041246">
    <property type="entry name" value="Bact_MG10"/>
</dbReference>
<dbReference type="RefSeq" id="WP_235293786.1">
    <property type="nucleotide sequence ID" value="NZ_BSOH01000020.1"/>
</dbReference>
<comment type="caution">
    <text evidence="4">The sequence shown here is derived from an EMBL/GenBank/DDBJ whole genome shotgun (WGS) entry which is preliminary data.</text>
</comment>
<dbReference type="GO" id="GO:0004866">
    <property type="term" value="F:endopeptidase inhibitor activity"/>
    <property type="evidence" value="ECO:0007669"/>
    <property type="project" value="InterPro"/>
</dbReference>
<reference evidence="4" key="1">
    <citation type="journal article" date="2014" name="Int. J. Syst. Evol. Microbiol.">
        <title>Complete genome sequence of Corynebacterium casei LMG S-19264T (=DSM 44701T), isolated from a smear-ripened cheese.</title>
        <authorList>
            <consortium name="US DOE Joint Genome Institute (JGI-PGF)"/>
            <person name="Walter F."/>
            <person name="Albersmeier A."/>
            <person name="Kalinowski J."/>
            <person name="Ruckert C."/>
        </authorList>
    </citation>
    <scope>NUCLEOTIDE SEQUENCE</scope>
    <source>
        <strain evidence="4">NBRC 108769</strain>
    </source>
</reference>
<dbReference type="Pfam" id="PF01835">
    <property type="entry name" value="MG2"/>
    <property type="match status" value="1"/>
</dbReference>
<dbReference type="Proteomes" id="UP001156666">
    <property type="component" value="Unassembled WGS sequence"/>
</dbReference>
<dbReference type="EMBL" id="BSOH01000020">
    <property type="protein sequence ID" value="GLR18422.1"/>
    <property type="molecule type" value="Genomic_DNA"/>
</dbReference>
<dbReference type="InterPro" id="IPR008930">
    <property type="entry name" value="Terpenoid_cyclase/PrenylTrfase"/>
</dbReference>
<comment type="similarity">
    <text evidence="1">Belongs to the protease inhibitor I39 (alpha-2-macroglobulin) family. Bacterial alpha-2-macroglobulin subfamily.</text>
</comment>
<evidence type="ECO:0000256" key="1">
    <source>
        <dbReference type="ARBA" id="ARBA00010556"/>
    </source>
</evidence>